<keyword evidence="3" id="KW-1185">Reference proteome</keyword>
<dbReference type="RefSeq" id="WP_222507337.1">
    <property type="nucleotide sequence ID" value="NZ_JAHVJA010000001.1"/>
</dbReference>
<dbReference type="EMBL" id="JAHVJA010000001">
    <property type="protein sequence ID" value="MBY6138524.1"/>
    <property type="molecule type" value="Genomic_DNA"/>
</dbReference>
<comment type="caution">
    <text evidence="2">The sequence shown here is derived from an EMBL/GenBank/DDBJ whole genome shotgun (WGS) entry which is preliminary data.</text>
</comment>
<accession>A0ABS7NBD5</accession>
<reference evidence="2 3" key="1">
    <citation type="submission" date="2021-06" db="EMBL/GenBank/DDBJ databases">
        <title>50 bacteria genomes isolated from Dapeng, Shenzhen, China.</title>
        <authorList>
            <person name="Zheng W."/>
            <person name="Yu S."/>
            <person name="Huang Y."/>
        </authorList>
    </citation>
    <scope>NUCLEOTIDE SEQUENCE [LARGE SCALE GENOMIC DNA]</scope>
    <source>
        <strain evidence="2 3">DP1N14-2</strain>
    </source>
</reference>
<proteinExistence type="predicted"/>
<keyword evidence="1" id="KW-0175">Coiled coil</keyword>
<gene>
    <name evidence="2" type="ORF">KUV26_03670</name>
</gene>
<protein>
    <recommendedName>
        <fullName evidence="4">Phage tail tape measure protein</fullName>
    </recommendedName>
</protein>
<organism evidence="2 3">
    <name type="scientific">Leisingera daeponensis</name>
    <dbReference type="NCBI Taxonomy" id="405746"/>
    <lineage>
        <taxon>Bacteria</taxon>
        <taxon>Pseudomonadati</taxon>
        <taxon>Pseudomonadota</taxon>
        <taxon>Alphaproteobacteria</taxon>
        <taxon>Rhodobacterales</taxon>
        <taxon>Roseobacteraceae</taxon>
        <taxon>Leisingera</taxon>
    </lineage>
</organism>
<evidence type="ECO:0000313" key="3">
    <source>
        <dbReference type="Proteomes" id="UP000766629"/>
    </source>
</evidence>
<sequence length="687" mass="71765">MSGTDLERLNIILAARDREFAKAMDRNIRRVERFSKQSQRNLSRTSKSFDALGFAAKRLAPVMAALGAGAVLAKVQRTVSTLDDIGKTADKIGLSTDALQELRTVAESAGVSQGALDSSLERFNKRLGEAQLGGGAAAKMLKSMGLEADKLAAAGLDDALAQVADRIAGIASPTERAAAAAALFGREGVAMVNLLREGSGGMAKMRQEARDLGIIIDESLIRGAEDAQTKLDLMGRVISAQLNSALIELAPLLVAGATALADIARGFNAGIDAIQSFLTPQTQLQLATDNVVAAMGDEIRQSQLLDQALGRGITFSQATARAKLEEARTRHENAKAALAEHKAMVLNSEEWAGLTSQIADTQSLLNATGFHGDKSSAINAAAYEEEQQRLASLIITRQDLLKTGQELEAQLARTGSNVSILEGAIGQSGGGLVSVEGAAVNPIETGLRTEIGGTGKAAKASVPDLSDYAEVLERIKASFGEAGAAGGSYAETLSKLEAMKRQGILSEEEYADALDAVEQKFGDAKSAADSLKSSAASTFASIVTGAQSAQDALSSLLSSWAQMFANAAFMGVMKDSGIFDGVGDLLSFDGGGYTGSGPRSGGLDGKGGYLAMVHPNESVIDHSKGQRMPASSNGGRVEINVNVSGARGNAEIESMVESGVRQGLQQYDRHQLPRSVAQINKDPRRIS</sequence>
<name>A0ABS7NBD5_9RHOB</name>
<evidence type="ECO:0000313" key="2">
    <source>
        <dbReference type="EMBL" id="MBY6138524.1"/>
    </source>
</evidence>
<evidence type="ECO:0008006" key="4">
    <source>
        <dbReference type="Google" id="ProtNLM"/>
    </source>
</evidence>
<feature type="coiled-coil region" evidence="1">
    <location>
        <begin position="317"/>
        <end position="344"/>
    </location>
</feature>
<dbReference type="Proteomes" id="UP000766629">
    <property type="component" value="Unassembled WGS sequence"/>
</dbReference>
<evidence type="ECO:0000256" key="1">
    <source>
        <dbReference type="SAM" id="Coils"/>
    </source>
</evidence>